<gene>
    <name evidence="2" type="ORF">SSP0437_LOCUS9875</name>
</gene>
<sequence length="417" mass="44533">MSITSSVLTLEVYTEMMEKERDRVKKVEKNWQHNRHAQVPMDMPHELASLDILSHPPPSLVPTSIVPALDLLPQVKRQITVLGVALIDYDPRDSDAGGDDDPVLAAASDLVQLLGQLVVALDLPIALKLPPVFSPVVPMLRSLTPVLSHCLAVLRRVHAFVEAPAGASEAPKAGAWVHPALAAIDRVEKEKESGAWGAGQRLTAAVSSSLAAISDALSELKDDVDDNATTEAEPDNARATLMTILGESCTSVVQSVVLTHHLVLRHVQGEAEKKRGGKRERGADGNDGAGLCLTDAIRILSLVHPVAATVDDLVSSVSDCLGGVSGSDEWESDEEDVQEEDEEKEEEGAARQNDEESLDDVGQHLRSIQESLVPLLELMSTVSPSLSPLATSIQDKVSGQVDRARTAVAAYTASQSN</sequence>
<dbReference type="AlphaFoldDB" id="A0A7S1VP85"/>
<reference evidence="2" key="1">
    <citation type="submission" date="2021-01" db="EMBL/GenBank/DDBJ databases">
        <authorList>
            <person name="Corre E."/>
            <person name="Pelletier E."/>
            <person name="Niang G."/>
            <person name="Scheremetjew M."/>
            <person name="Finn R."/>
            <person name="Kale V."/>
            <person name="Holt S."/>
            <person name="Cochrane G."/>
            <person name="Meng A."/>
            <person name="Brown T."/>
            <person name="Cohen L."/>
        </authorList>
    </citation>
    <scope>NUCLEOTIDE SEQUENCE</scope>
    <source>
        <strain evidence="2">ATCC 50979</strain>
    </source>
</reference>
<dbReference type="EMBL" id="HBGL01012624">
    <property type="protein sequence ID" value="CAD9304353.1"/>
    <property type="molecule type" value="Transcribed_RNA"/>
</dbReference>
<feature type="compositionally biased region" description="Acidic residues" evidence="1">
    <location>
        <begin position="328"/>
        <end position="346"/>
    </location>
</feature>
<feature type="region of interest" description="Disordered" evidence="1">
    <location>
        <begin position="324"/>
        <end position="364"/>
    </location>
</feature>
<proteinExistence type="predicted"/>
<evidence type="ECO:0000256" key="1">
    <source>
        <dbReference type="SAM" id="MobiDB-lite"/>
    </source>
</evidence>
<name>A0A7S1VP85_9EUKA</name>
<organism evidence="2">
    <name type="scientific">Sexangularia sp. CB-2014</name>
    <dbReference type="NCBI Taxonomy" id="1486929"/>
    <lineage>
        <taxon>Eukaryota</taxon>
        <taxon>Amoebozoa</taxon>
        <taxon>Tubulinea</taxon>
        <taxon>Elardia</taxon>
        <taxon>Arcellinida</taxon>
        <taxon>Arcellinida incertae sedis</taxon>
        <taxon>Sexangularia</taxon>
    </lineage>
</organism>
<accession>A0A7S1VP85</accession>
<evidence type="ECO:0000313" key="2">
    <source>
        <dbReference type="EMBL" id="CAD9304353.1"/>
    </source>
</evidence>
<protein>
    <submittedName>
        <fullName evidence="2">Uncharacterized protein</fullName>
    </submittedName>
</protein>